<dbReference type="PANTHER" id="PTHR12864">
    <property type="entry name" value="RAN BINDING PROTEIN 9-RELATED"/>
    <property type="match status" value="1"/>
</dbReference>
<evidence type="ECO:0000313" key="2">
    <source>
        <dbReference type="EMBL" id="KAG5459600.1"/>
    </source>
</evidence>
<dbReference type="Proteomes" id="UP000673691">
    <property type="component" value="Unassembled WGS sequence"/>
</dbReference>
<dbReference type="InterPro" id="IPR043136">
    <property type="entry name" value="B30.2/SPRY_sf"/>
</dbReference>
<dbReference type="SUPFAM" id="SSF49899">
    <property type="entry name" value="Concanavalin A-like lectins/glucanases"/>
    <property type="match status" value="1"/>
</dbReference>
<dbReference type="GO" id="GO:0030246">
    <property type="term" value="F:carbohydrate binding"/>
    <property type="evidence" value="ECO:0007669"/>
    <property type="project" value="UniProtKB-KW"/>
</dbReference>
<dbReference type="PROSITE" id="PS50188">
    <property type="entry name" value="B302_SPRY"/>
    <property type="match status" value="1"/>
</dbReference>
<dbReference type="AlphaFoldDB" id="A0A8H7ZUL4"/>
<dbReference type="OrthoDB" id="25503at2759"/>
<feature type="domain" description="B30.2/SPRY" evidence="1">
    <location>
        <begin position="1"/>
        <end position="122"/>
    </location>
</feature>
<evidence type="ECO:0000259" key="1">
    <source>
        <dbReference type="PROSITE" id="PS50188"/>
    </source>
</evidence>
<proteinExistence type="predicted"/>
<dbReference type="Pfam" id="PF00622">
    <property type="entry name" value="SPRY"/>
    <property type="match status" value="1"/>
</dbReference>
<keyword evidence="3" id="KW-1185">Reference proteome</keyword>
<dbReference type="InterPro" id="IPR003877">
    <property type="entry name" value="SPRY_dom"/>
</dbReference>
<dbReference type="CDD" id="cd12909">
    <property type="entry name" value="SPRY_RanBP9_10"/>
    <property type="match status" value="1"/>
</dbReference>
<reference evidence="2 3" key="1">
    <citation type="journal article" name="Sci. Rep.">
        <title>Genome-scale phylogenetic analyses confirm Olpidium as the closest living zoosporic fungus to the non-flagellated, terrestrial fungi.</title>
        <authorList>
            <person name="Chang Y."/>
            <person name="Rochon D."/>
            <person name="Sekimoto S."/>
            <person name="Wang Y."/>
            <person name="Chovatia M."/>
            <person name="Sandor L."/>
            <person name="Salamov A."/>
            <person name="Grigoriev I.V."/>
            <person name="Stajich J.E."/>
            <person name="Spatafora J.W."/>
        </authorList>
    </citation>
    <scope>NUCLEOTIDE SEQUENCE [LARGE SCALE GENOMIC DNA]</scope>
    <source>
        <strain evidence="2">S191</strain>
    </source>
</reference>
<comment type="caution">
    <text evidence="2">The sequence shown here is derived from an EMBL/GenBank/DDBJ whole genome shotgun (WGS) entry which is preliminary data.</text>
</comment>
<protein>
    <submittedName>
        <fullName evidence="2">Concanavalin A-like lectin/glucanase domain-containing protein</fullName>
    </submittedName>
</protein>
<gene>
    <name evidence="2" type="ORF">BJ554DRAFT_8457</name>
</gene>
<dbReference type="InterPro" id="IPR001870">
    <property type="entry name" value="B30.2/SPRY"/>
</dbReference>
<dbReference type="EMBL" id="JAEFCI010006566">
    <property type="protein sequence ID" value="KAG5459600.1"/>
    <property type="molecule type" value="Genomic_DNA"/>
</dbReference>
<organism evidence="2 3">
    <name type="scientific">Olpidium bornovanus</name>
    <dbReference type="NCBI Taxonomy" id="278681"/>
    <lineage>
        <taxon>Eukaryota</taxon>
        <taxon>Fungi</taxon>
        <taxon>Fungi incertae sedis</taxon>
        <taxon>Olpidiomycota</taxon>
        <taxon>Olpidiomycotina</taxon>
        <taxon>Olpidiomycetes</taxon>
        <taxon>Olpidiales</taxon>
        <taxon>Olpidiaceae</taxon>
        <taxon>Olpidium</taxon>
    </lineage>
</organism>
<accession>A0A8H7ZUL4</accession>
<dbReference type="InterPro" id="IPR035782">
    <property type="entry name" value="SPRY_RanBP9/10"/>
</dbReference>
<evidence type="ECO:0000313" key="3">
    <source>
        <dbReference type="Proteomes" id="UP000673691"/>
    </source>
</evidence>
<dbReference type="InterPro" id="IPR013320">
    <property type="entry name" value="ConA-like_dom_sf"/>
</dbReference>
<name>A0A8H7ZUL4_9FUNG</name>
<dbReference type="SMART" id="SM00449">
    <property type="entry name" value="SPRY"/>
    <property type="match status" value="1"/>
</dbReference>
<dbReference type="Gene3D" id="2.60.120.920">
    <property type="match status" value="1"/>
</dbReference>
<dbReference type="InterPro" id="IPR050618">
    <property type="entry name" value="Ubq-SigPath_Reg"/>
</dbReference>
<sequence>MGKNDSDAASVRSNQLIPPQCGIFYYEVEIISKGRDGYIGIGLCTQSVALNRLPGWEPSSWGYHGDDGHSFCCSGSGKPYGPTFATGDVIGCGINFLDRSVFYTKNGVTLGMSSTQLRARQL</sequence>